<sequence>MDGCIRLYAQTRESREKRAMGFESSAWDEKLIRYGEQFEDQVMDLAVNIPLEEALDRCWTILADCFEPEEIGIRRNLIEAHWPKELGEKAKQPEEAIA</sequence>
<name>A0A0F9ADB1_9ZZZZ</name>
<accession>A0A0F9ADB1</accession>
<comment type="caution">
    <text evidence="1">The sequence shown here is derived from an EMBL/GenBank/DDBJ whole genome shotgun (WGS) entry which is preliminary data.</text>
</comment>
<reference evidence="1" key="1">
    <citation type="journal article" date="2015" name="Nature">
        <title>Complex archaea that bridge the gap between prokaryotes and eukaryotes.</title>
        <authorList>
            <person name="Spang A."/>
            <person name="Saw J.H."/>
            <person name="Jorgensen S.L."/>
            <person name="Zaremba-Niedzwiedzka K."/>
            <person name="Martijn J."/>
            <person name="Lind A.E."/>
            <person name="van Eijk R."/>
            <person name="Schleper C."/>
            <person name="Guy L."/>
            <person name="Ettema T.J."/>
        </authorList>
    </citation>
    <scope>NUCLEOTIDE SEQUENCE</scope>
</reference>
<organism evidence="1">
    <name type="scientific">marine sediment metagenome</name>
    <dbReference type="NCBI Taxonomy" id="412755"/>
    <lineage>
        <taxon>unclassified sequences</taxon>
        <taxon>metagenomes</taxon>
        <taxon>ecological metagenomes</taxon>
    </lineage>
</organism>
<dbReference type="AlphaFoldDB" id="A0A0F9ADB1"/>
<evidence type="ECO:0008006" key="2">
    <source>
        <dbReference type="Google" id="ProtNLM"/>
    </source>
</evidence>
<gene>
    <name evidence="1" type="ORF">LCGC14_2586510</name>
</gene>
<protein>
    <recommendedName>
        <fullName evidence="2">ATPase F1/V1/A1 complex alpha/beta subunit nucleotide-binding domain-containing protein</fullName>
    </recommendedName>
</protein>
<dbReference type="EMBL" id="LAZR01043312">
    <property type="protein sequence ID" value="KKL07390.1"/>
    <property type="molecule type" value="Genomic_DNA"/>
</dbReference>
<proteinExistence type="predicted"/>
<evidence type="ECO:0000313" key="1">
    <source>
        <dbReference type="EMBL" id="KKL07390.1"/>
    </source>
</evidence>